<dbReference type="Gene3D" id="4.10.280.10">
    <property type="entry name" value="Helix-loop-helix DNA-binding domain"/>
    <property type="match status" value="1"/>
</dbReference>
<evidence type="ECO:0000313" key="9">
    <source>
        <dbReference type="EMBL" id="KAG6473704.1"/>
    </source>
</evidence>
<dbReference type="InterPro" id="IPR036638">
    <property type="entry name" value="HLH_DNA-bd_sf"/>
</dbReference>
<keyword evidence="3" id="KW-0805">Transcription regulation</keyword>
<reference evidence="9 10" key="1">
    <citation type="submission" date="2020-08" db="EMBL/GenBank/DDBJ databases">
        <title>Plant Genome Project.</title>
        <authorList>
            <person name="Zhang R.-G."/>
        </authorList>
    </citation>
    <scope>NUCLEOTIDE SEQUENCE [LARGE SCALE GENOMIC DNA]</scope>
    <source>
        <tissue evidence="9">Rhizome</tissue>
    </source>
</reference>
<keyword evidence="10" id="KW-1185">Reference proteome</keyword>
<dbReference type="PANTHER" id="PTHR16223">
    <property type="entry name" value="TRANSCRIPTION FACTOR BHLH83-RELATED"/>
    <property type="match status" value="1"/>
</dbReference>
<keyword evidence="6" id="KW-0539">Nucleus</keyword>
<feature type="domain" description="BHLH" evidence="8">
    <location>
        <begin position="200"/>
        <end position="249"/>
    </location>
</feature>
<sequence length="283" mass="31400">MDFQGLGSSWSSFDAAMLGEESQVMEQLFGSQEMFWSDHNSSGDLFDWTLGNCAATSSTNSVSVLPHPDANYGGYNYTSQAKMSSEMAEPLPPLPRTTKRKLNGEDADVPTKVEEDSAMFGVPKRNAKESAPVRILIHSFDCEALVSKKRKNSQSKKTEKSSSTVNEDINSQNSSCYSSEDDSNEQNGAANRQKKTGRGAATDPQSLYARKRRERINERLKILQNLVPNGTKVDISTMLEEAVQYVKFLQLQIKLLSSDDLWMYAPIAYNGKNLGIDLNISEL</sequence>
<keyword evidence="5" id="KW-0804">Transcription</keyword>
<dbReference type="EMBL" id="JACMSC010000019">
    <property type="protein sequence ID" value="KAG6473704.1"/>
    <property type="molecule type" value="Genomic_DNA"/>
</dbReference>
<protein>
    <recommendedName>
        <fullName evidence="8">BHLH domain-containing protein</fullName>
    </recommendedName>
</protein>
<comment type="similarity">
    <text evidence="2">Belongs to the bHLH protein family.</text>
</comment>
<dbReference type="InterPro" id="IPR011598">
    <property type="entry name" value="bHLH_dom"/>
</dbReference>
<dbReference type="PROSITE" id="PS50888">
    <property type="entry name" value="BHLH"/>
    <property type="match status" value="1"/>
</dbReference>
<dbReference type="GO" id="GO:0005634">
    <property type="term" value="C:nucleus"/>
    <property type="evidence" value="ECO:0007669"/>
    <property type="project" value="UniProtKB-SubCell"/>
</dbReference>
<gene>
    <name evidence="9" type="ORF">ZIOFF_067621</name>
</gene>
<evidence type="ECO:0000313" key="10">
    <source>
        <dbReference type="Proteomes" id="UP000734854"/>
    </source>
</evidence>
<feature type="region of interest" description="Disordered" evidence="7">
    <location>
        <begin position="86"/>
        <end position="112"/>
    </location>
</feature>
<keyword evidence="4" id="KW-0238">DNA-binding</keyword>
<dbReference type="AlphaFoldDB" id="A0A8J5EE44"/>
<dbReference type="SMART" id="SM00353">
    <property type="entry name" value="HLH"/>
    <property type="match status" value="1"/>
</dbReference>
<evidence type="ECO:0000259" key="8">
    <source>
        <dbReference type="PROSITE" id="PS50888"/>
    </source>
</evidence>
<proteinExistence type="inferred from homology"/>
<dbReference type="GO" id="GO:0000981">
    <property type="term" value="F:DNA-binding transcription factor activity, RNA polymerase II-specific"/>
    <property type="evidence" value="ECO:0007669"/>
    <property type="project" value="TreeGrafter"/>
</dbReference>
<dbReference type="SUPFAM" id="SSF47459">
    <property type="entry name" value="HLH, helix-loop-helix DNA-binding domain"/>
    <property type="match status" value="1"/>
</dbReference>
<evidence type="ECO:0000256" key="5">
    <source>
        <dbReference type="ARBA" id="ARBA00023163"/>
    </source>
</evidence>
<name>A0A8J5EE44_ZINOF</name>
<dbReference type="CDD" id="cd11454">
    <property type="entry name" value="bHLH_AtIND_like"/>
    <property type="match status" value="1"/>
</dbReference>
<evidence type="ECO:0000256" key="7">
    <source>
        <dbReference type="SAM" id="MobiDB-lite"/>
    </source>
</evidence>
<dbReference type="Proteomes" id="UP000734854">
    <property type="component" value="Unassembled WGS sequence"/>
</dbReference>
<dbReference type="GO" id="GO:0046983">
    <property type="term" value="F:protein dimerization activity"/>
    <property type="evidence" value="ECO:0007669"/>
    <property type="project" value="InterPro"/>
</dbReference>
<evidence type="ECO:0000256" key="1">
    <source>
        <dbReference type="ARBA" id="ARBA00004123"/>
    </source>
</evidence>
<evidence type="ECO:0000256" key="6">
    <source>
        <dbReference type="ARBA" id="ARBA00023242"/>
    </source>
</evidence>
<accession>A0A8J5EE44</accession>
<evidence type="ECO:0000256" key="3">
    <source>
        <dbReference type="ARBA" id="ARBA00023015"/>
    </source>
</evidence>
<evidence type="ECO:0000256" key="2">
    <source>
        <dbReference type="ARBA" id="ARBA00005510"/>
    </source>
</evidence>
<organism evidence="9 10">
    <name type="scientific">Zingiber officinale</name>
    <name type="common">Ginger</name>
    <name type="synonym">Amomum zingiber</name>
    <dbReference type="NCBI Taxonomy" id="94328"/>
    <lineage>
        <taxon>Eukaryota</taxon>
        <taxon>Viridiplantae</taxon>
        <taxon>Streptophyta</taxon>
        <taxon>Embryophyta</taxon>
        <taxon>Tracheophyta</taxon>
        <taxon>Spermatophyta</taxon>
        <taxon>Magnoliopsida</taxon>
        <taxon>Liliopsida</taxon>
        <taxon>Zingiberales</taxon>
        <taxon>Zingiberaceae</taxon>
        <taxon>Zingiber</taxon>
    </lineage>
</organism>
<dbReference type="Pfam" id="PF00010">
    <property type="entry name" value="HLH"/>
    <property type="match status" value="1"/>
</dbReference>
<evidence type="ECO:0000256" key="4">
    <source>
        <dbReference type="ARBA" id="ARBA00023125"/>
    </source>
</evidence>
<feature type="compositionally biased region" description="Polar residues" evidence="7">
    <location>
        <begin position="164"/>
        <end position="178"/>
    </location>
</feature>
<dbReference type="InterPro" id="IPR045843">
    <property type="entry name" value="IND-like"/>
</dbReference>
<dbReference type="GO" id="GO:0000978">
    <property type="term" value="F:RNA polymerase II cis-regulatory region sequence-specific DNA binding"/>
    <property type="evidence" value="ECO:0007669"/>
    <property type="project" value="TreeGrafter"/>
</dbReference>
<comment type="caution">
    <text evidence="9">The sequence shown here is derived from an EMBL/GenBank/DDBJ whole genome shotgun (WGS) entry which is preliminary data.</text>
</comment>
<feature type="region of interest" description="Disordered" evidence="7">
    <location>
        <begin position="147"/>
        <end position="210"/>
    </location>
</feature>
<comment type="subcellular location">
    <subcellularLocation>
        <location evidence="1">Nucleus</location>
    </subcellularLocation>
</comment>
<dbReference type="FunFam" id="4.10.280.10:FF:000022">
    <property type="entry name" value="Basic helix-loop-helix transcription factor"/>
    <property type="match status" value="1"/>
</dbReference>
<dbReference type="PANTHER" id="PTHR16223:SF274">
    <property type="entry name" value="TRANSCRIPTION FACTOR BHLH84"/>
    <property type="match status" value="1"/>
</dbReference>